<dbReference type="OrthoDB" id="5287973at2"/>
<dbReference type="PROSITE" id="PS00676">
    <property type="entry name" value="SIGMA54_INTERACT_2"/>
    <property type="match status" value="1"/>
</dbReference>
<evidence type="ECO:0000256" key="1">
    <source>
        <dbReference type="ARBA" id="ARBA00022741"/>
    </source>
</evidence>
<name>A0A1L8CM92_9PROT</name>
<dbReference type="EMBL" id="BDFD01000006">
    <property type="protein sequence ID" value="GAV20015.1"/>
    <property type="molecule type" value="Genomic_DNA"/>
</dbReference>
<dbReference type="SUPFAM" id="SSF52172">
    <property type="entry name" value="CheY-like"/>
    <property type="match status" value="1"/>
</dbReference>
<feature type="domain" description="Sigma-54 factor interaction" evidence="7">
    <location>
        <begin position="145"/>
        <end position="374"/>
    </location>
</feature>
<evidence type="ECO:0000313" key="9">
    <source>
        <dbReference type="EMBL" id="GAV20015.1"/>
    </source>
</evidence>
<feature type="domain" description="Response regulatory" evidence="8">
    <location>
        <begin position="6"/>
        <end position="120"/>
    </location>
</feature>
<dbReference type="InterPro" id="IPR002078">
    <property type="entry name" value="Sigma_54_int"/>
</dbReference>
<dbReference type="InterPro" id="IPR011006">
    <property type="entry name" value="CheY-like_superfamily"/>
</dbReference>
<dbReference type="InterPro" id="IPR002197">
    <property type="entry name" value="HTH_Fis"/>
</dbReference>
<proteinExistence type="predicted"/>
<dbReference type="PROSITE" id="PS50110">
    <property type="entry name" value="RESPONSE_REGULATORY"/>
    <property type="match status" value="1"/>
</dbReference>
<dbReference type="GO" id="GO:0043565">
    <property type="term" value="F:sequence-specific DNA binding"/>
    <property type="evidence" value="ECO:0007669"/>
    <property type="project" value="InterPro"/>
</dbReference>
<dbReference type="PROSITE" id="PS50045">
    <property type="entry name" value="SIGMA54_INTERACT_4"/>
    <property type="match status" value="1"/>
</dbReference>
<comment type="caution">
    <text evidence="9">The sequence shown here is derived from an EMBL/GenBank/DDBJ whole genome shotgun (WGS) entry which is preliminary data.</text>
</comment>
<dbReference type="InterPro" id="IPR003593">
    <property type="entry name" value="AAA+_ATPase"/>
</dbReference>
<dbReference type="Pfam" id="PF25601">
    <property type="entry name" value="AAA_lid_14"/>
    <property type="match status" value="1"/>
</dbReference>
<dbReference type="Gene3D" id="1.10.8.60">
    <property type="match status" value="1"/>
</dbReference>
<dbReference type="PANTHER" id="PTHR32071:SF117">
    <property type="entry name" value="PTS-DEPENDENT DIHYDROXYACETONE KINASE OPERON REGULATORY PROTEIN-RELATED"/>
    <property type="match status" value="1"/>
</dbReference>
<dbReference type="InterPro" id="IPR027417">
    <property type="entry name" value="P-loop_NTPase"/>
</dbReference>
<evidence type="ECO:0000256" key="3">
    <source>
        <dbReference type="ARBA" id="ARBA00023015"/>
    </source>
</evidence>
<keyword evidence="3" id="KW-0805">Transcription regulation</keyword>
<dbReference type="Pfam" id="PF00072">
    <property type="entry name" value="Response_reg"/>
    <property type="match status" value="1"/>
</dbReference>
<dbReference type="SUPFAM" id="SSF46689">
    <property type="entry name" value="Homeodomain-like"/>
    <property type="match status" value="1"/>
</dbReference>
<sequence>MKQSAFILLVEDNEDFRLILQEALETAGYHVTSAANATRAREAMLLGKFDLTILDVRLPDGNGIELMREFRQSDPDMGIIIMTGYAEVDTAVDAVRLGANDFLKKPFDIDEMLVRIGELMKTRQLKKDNQNLREQIRSKDSAVGLIGQCNSIRKLQETIQLLANSDSTVLISGESGCGKEVLAKALHKSGTRSGKPMVSINCGAIPEELLESELFGHVKGAFTGAIRARPGRFEIANGGTIFLDEIGDMSAKLQVKLLRVLQERCFEPVGSQQSIQVDVRVIAATHRDLEEEIKAGRFREDLYYRLNVIPLHLAPLKERGDDVLLLAKHFISRFNEEKNAQITGFSEDAKRAILSYAWPGNVRELQNLIERVTTLKREGEVEIEDLPSRMISDKERVLQSFQMDVQSADSIDLKATVDEFESHLILSALKRFDWNKNRAANFLAMNRTTLVEKIKKKGLQPSELA</sequence>
<evidence type="ECO:0000256" key="6">
    <source>
        <dbReference type="PROSITE-ProRule" id="PRU00169"/>
    </source>
</evidence>
<dbReference type="SMART" id="SM00448">
    <property type="entry name" value="REC"/>
    <property type="match status" value="1"/>
</dbReference>
<keyword evidence="5" id="KW-0804">Transcription</keyword>
<keyword evidence="2" id="KW-0067">ATP-binding</keyword>
<dbReference type="SUPFAM" id="SSF52540">
    <property type="entry name" value="P-loop containing nucleoside triphosphate hydrolases"/>
    <property type="match status" value="1"/>
</dbReference>
<dbReference type="STRING" id="1921010.MMIC_P0976"/>
<dbReference type="GO" id="GO:0006355">
    <property type="term" value="P:regulation of DNA-templated transcription"/>
    <property type="evidence" value="ECO:0007669"/>
    <property type="project" value="InterPro"/>
</dbReference>
<dbReference type="CDD" id="cd00009">
    <property type="entry name" value="AAA"/>
    <property type="match status" value="1"/>
</dbReference>
<evidence type="ECO:0000259" key="8">
    <source>
        <dbReference type="PROSITE" id="PS50110"/>
    </source>
</evidence>
<evidence type="ECO:0000256" key="4">
    <source>
        <dbReference type="ARBA" id="ARBA00023125"/>
    </source>
</evidence>
<evidence type="ECO:0000256" key="2">
    <source>
        <dbReference type="ARBA" id="ARBA00022840"/>
    </source>
</evidence>
<keyword evidence="6" id="KW-0597">Phosphoprotein</keyword>
<dbReference type="GO" id="GO:0005524">
    <property type="term" value="F:ATP binding"/>
    <property type="evidence" value="ECO:0007669"/>
    <property type="project" value="UniProtKB-KW"/>
</dbReference>
<keyword evidence="1" id="KW-0547">Nucleotide-binding</keyword>
<dbReference type="Proteomes" id="UP000231632">
    <property type="component" value="Unassembled WGS sequence"/>
</dbReference>
<reference evidence="9 10" key="1">
    <citation type="journal article" date="2017" name="Arch. Microbiol.">
        <title>Mariprofundus micogutta sp. nov., a novel iron-oxidizing zetaproteobacterium isolated from a deep-sea hydrothermal field at the Bayonnaise knoll of the Izu-Ogasawara arc, and a description of Mariprofundales ord. nov. and Zetaproteobacteria classis nov.</title>
        <authorList>
            <person name="Makita H."/>
            <person name="Tanaka E."/>
            <person name="Mitsunobu S."/>
            <person name="Miyazaki M."/>
            <person name="Nunoura T."/>
            <person name="Uematsu K."/>
            <person name="Takaki Y."/>
            <person name="Nishi S."/>
            <person name="Shimamura S."/>
            <person name="Takai K."/>
        </authorList>
    </citation>
    <scope>NUCLEOTIDE SEQUENCE [LARGE SCALE GENOMIC DNA]</scope>
    <source>
        <strain evidence="9 10">ET2</strain>
    </source>
</reference>
<evidence type="ECO:0000259" key="7">
    <source>
        <dbReference type="PROSITE" id="PS50045"/>
    </source>
</evidence>
<dbReference type="InterPro" id="IPR009057">
    <property type="entry name" value="Homeodomain-like_sf"/>
</dbReference>
<dbReference type="PANTHER" id="PTHR32071">
    <property type="entry name" value="TRANSCRIPTIONAL REGULATORY PROTEIN"/>
    <property type="match status" value="1"/>
</dbReference>
<dbReference type="Gene3D" id="3.40.50.300">
    <property type="entry name" value="P-loop containing nucleotide triphosphate hydrolases"/>
    <property type="match status" value="1"/>
</dbReference>
<evidence type="ECO:0000256" key="5">
    <source>
        <dbReference type="ARBA" id="ARBA00023163"/>
    </source>
</evidence>
<dbReference type="InterPro" id="IPR001789">
    <property type="entry name" value="Sig_transdc_resp-reg_receiver"/>
</dbReference>
<organism evidence="9 10">
    <name type="scientific">Mariprofundus micogutta</name>
    <dbReference type="NCBI Taxonomy" id="1921010"/>
    <lineage>
        <taxon>Bacteria</taxon>
        <taxon>Pseudomonadati</taxon>
        <taxon>Pseudomonadota</taxon>
        <taxon>Candidatius Mariprofundia</taxon>
        <taxon>Mariprofundales</taxon>
        <taxon>Mariprofundaceae</taxon>
        <taxon>Mariprofundus</taxon>
    </lineage>
</organism>
<dbReference type="Gene3D" id="3.40.50.2300">
    <property type="match status" value="1"/>
</dbReference>
<dbReference type="RefSeq" id="WP_072659334.1">
    <property type="nucleotide sequence ID" value="NZ_BDFD01000006.1"/>
</dbReference>
<feature type="modified residue" description="4-aspartylphosphate" evidence="6">
    <location>
        <position position="55"/>
    </location>
</feature>
<dbReference type="InterPro" id="IPR025943">
    <property type="entry name" value="Sigma_54_int_dom_ATP-bd_2"/>
</dbReference>
<dbReference type="InterPro" id="IPR058031">
    <property type="entry name" value="AAA_lid_NorR"/>
</dbReference>
<dbReference type="GO" id="GO:0000160">
    <property type="term" value="P:phosphorelay signal transduction system"/>
    <property type="evidence" value="ECO:0007669"/>
    <property type="project" value="InterPro"/>
</dbReference>
<dbReference type="PRINTS" id="PR01590">
    <property type="entry name" value="HTHFIS"/>
</dbReference>
<dbReference type="PROSITE" id="PS00688">
    <property type="entry name" value="SIGMA54_INTERACT_3"/>
    <property type="match status" value="1"/>
</dbReference>
<dbReference type="FunFam" id="3.40.50.300:FF:000006">
    <property type="entry name" value="DNA-binding transcriptional regulator NtrC"/>
    <property type="match status" value="1"/>
</dbReference>
<gene>
    <name evidence="9" type="ORF">MMIC_P0976</name>
</gene>
<dbReference type="Pfam" id="PF02954">
    <property type="entry name" value="HTH_8"/>
    <property type="match status" value="1"/>
</dbReference>
<accession>A0A1L8CM92</accession>
<keyword evidence="4" id="KW-0238">DNA-binding</keyword>
<protein>
    <submittedName>
        <fullName evidence="9">Two-component system, NtrC family, response regulator HydG</fullName>
    </submittedName>
</protein>
<keyword evidence="10" id="KW-1185">Reference proteome</keyword>
<dbReference type="InterPro" id="IPR025944">
    <property type="entry name" value="Sigma_54_int_dom_CS"/>
</dbReference>
<dbReference type="AlphaFoldDB" id="A0A1L8CM92"/>
<evidence type="ECO:0000313" key="10">
    <source>
        <dbReference type="Proteomes" id="UP000231632"/>
    </source>
</evidence>
<dbReference type="Gene3D" id="1.10.10.60">
    <property type="entry name" value="Homeodomain-like"/>
    <property type="match status" value="1"/>
</dbReference>
<dbReference type="Pfam" id="PF00158">
    <property type="entry name" value="Sigma54_activat"/>
    <property type="match status" value="1"/>
</dbReference>
<dbReference type="SMART" id="SM00382">
    <property type="entry name" value="AAA"/>
    <property type="match status" value="1"/>
</dbReference>